<reference evidence="1" key="1">
    <citation type="journal article" date="2020" name="Stud. Mycol.">
        <title>101 Dothideomycetes genomes: a test case for predicting lifestyles and emergence of pathogens.</title>
        <authorList>
            <person name="Haridas S."/>
            <person name="Albert R."/>
            <person name="Binder M."/>
            <person name="Bloem J."/>
            <person name="Labutti K."/>
            <person name="Salamov A."/>
            <person name="Andreopoulos B."/>
            <person name="Baker S."/>
            <person name="Barry K."/>
            <person name="Bills G."/>
            <person name="Bluhm B."/>
            <person name="Cannon C."/>
            <person name="Castanera R."/>
            <person name="Culley D."/>
            <person name="Daum C."/>
            <person name="Ezra D."/>
            <person name="Gonzalez J."/>
            <person name="Henrissat B."/>
            <person name="Kuo A."/>
            <person name="Liang C."/>
            <person name="Lipzen A."/>
            <person name="Lutzoni F."/>
            <person name="Magnuson J."/>
            <person name="Mondo S."/>
            <person name="Nolan M."/>
            <person name="Ohm R."/>
            <person name="Pangilinan J."/>
            <person name="Park H.-J."/>
            <person name="Ramirez L."/>
            <person name="Alfaro M."/>
            <person name="Sun H."/>
            <person name="Tritt A."/>
            <person name="Yoshinaga Y."/>
            <person name="Zwiers L.-H."/>
            <person name="Turgeon B."/>
            <person name="Goodwin S."/>
            <person name="Spatafora J."/>
            <person name="Crous P."/>
            <person name="Grigoriev I."/>
        </authorList>
    </citation>
    <scope>NUCLEOTIDE SEQUENCE</scope>
    <source>
        <strain evidence="1">CBS 525.71</strain>
    </source>
</reference>
<proteinExistence type="predicted"/>
<organism evidence="1 2">
    <name type="scientific">Macroventuria anomochaeta</name>
    <dbReference type="NCBI Taxonomy" id="301207"/>
    <lineage>
        <taxon>Eukaryota</taxon>
        <taxon>Fungi</taxon>
        <taxon>Dikarya</taxon>
        <taxon>Ascomycota</taxon>
        <taxon>Pezizomycotina</taxon>
        <taxon>Dothideomycetes</taxon>
        <taxon>Pleosporomycetidae</taxon>
        <taxon>Pleosporales</taxon>
        <taxon>Pleosporineae</taxon>
        <taxon>Didymellaceae</taxon>
        <taxon>Macroventuria</taxon>
    </lineage>
</organism>
<evidence type="ECO:0000313" key="1">
    <source>
        <dbReference type="EMBL" id="KAF2625486.1"/>
    </source>
</evidence>
<keyword evidence="2" id="KW-1185">Reference proteome</keyword>
<name>A0ACB6RUA1_9PLEO</name>
<protein>
    <submittedName>
        <fullName evidence="1">Uncharacterized protein</fullName>
    </submittedName>
</protein>
<comment type="caution">
    <text evidence="1">The sequence shown here is derived from an EMBL/GenBank/DDBJ whole genome shotgun (WGS) entry which is preliminary data.</text>
</comment>
<dbReference type="EMBL" id="MU006725">
    <property type="protein sequence ID" value="KAF2625486.1"/>
    <property type="molecule type" value="Genomic_DNA"/>
</dbReference>
<accession>A0ACB6RUA1</accession>
<gene>
    <name evidence="1" type="ORF">BU25DRAFT_460216</name>
</gene>
<dbReference type="Proteomes" id="UP000799754">
    <property type="component" value="Unassembled WGS sequence"/>
</dbReference>
<evidence type="ECO:0000313" key="2">
    <source>
        <dbReference type="Proteomes" id="UP000799754"/>
    </source>
</evidence>
<sequence>MSPALIYTHALKHSNGSLDPAWTCKVIRVALNYMQELIRVERCRNTGWDKTVADIAGPDWEALAASPNLAQQYELLKRDAKEA</sequence>